<dbReference type="Proteomes" id="UP000702209">
    <property type="component" value="Unassembled WGS sequence"/>
</dbReference>
<dbReference type="Pfam" id="PF01510">
    <property type="entry name" value="Amidase_2"/>
    <property type="match status" value="1"/>
</dbReference>
<gene>
    <name evidence="2" type="ORF">IU459_12775</name>
</gene>
<accession>A0ABS0CRI7</accession>
<dbReference type="Pfam" id="PF08310">
    <property type="entry name" value="LGFP"/>
    <property type="match status" value="3"/>
</dbReference>
<feature type="domain" description="N-acetylmuramoyl-L-alanine amidase" evidence="1">
    <location>
        <begin position="226"/>
        <end position="371"/>
    </location>
</feature>
<sequence>MTELIDFSAALIEPQAIKDAGYAGVIGYFSDSRPGTNFGAKPLRREYCDRLRAIGLEIVTNYQYGKGETSDWKGGFDAGVHHARIALNYHLAAGGPGLRPLYAPVDANPSLNEWNSLIAPFLRGWASVVGLEWTGMYGNARCIDWALEDGVATWFWQHNWSGDPSINGDHPAAHIHQIRIDSDRVGGVVVDVNKVLADDYGQWSKSADPDEGGNMNKPEYTEIDRMGNSASSRHGARITNFLLHTQEGNGTAESLANYLNNPNNGVSYHYTVRDRIVVDVVDTDLASWSVLDANPYTINLCFAGSRAAWSRDEWLRIRDDIRIAAWLAVQDARKYGFDTHVIAPPYERREGISDHKYVTEELGIGTHTDVGWNFPWDVFADDVRGFATGEPGGGSEPNAINDSAAANPWLGRRITAGEIATPDGVGRFAQFEHGYIYWHPDTGAHPIPETLWRKFEELRWEAGPLGYPVTDRTVLNGPDGRPLGEVQGFQGGALYRQQSSELAFWVHGAIRDRWNRSGSEKGPLGWPKTDEIPWDTGTYQDFERGRIYWTPSQTLATVAVGGVDTPLHDVAS</sequence>
<dbReference type="InterPro" id="IPR013207">
    <property type="entry name" value="LGFP"/>
</dbReference>
<evidence type="ECO:0000313" key="3">
    <source>
        <dbReference type="Proteomes" id="UP000702209"/>
    </source>
</evidence>
<protein>
    <submittedName>
        <fullName evidence="2">DUF1906 domain-containing protein</fullName>
    </submittedName>
</protein>
<dbReference type="Gene3D" id="3.40.80.10">
    <property type="entry name" value="Peptidoglycan recognition protein-like"/>
    <property type="match status" value="1"/>
</dbReference>
<dbReference type="InterPro" id="IPR036505">
    <property type="entry name" value="Amidase/PGRP_sf"/>
</dbReference>
<dbReference type="InterPro" id="IPR002502">
    <property type="entry name" value="Amidase_domain"/>
</dbReference>
<dbReference type="SUPFAM" id="SSF55846">
    <property type="entry name" value="N-acetylmuramoyl-L-alanine amidase-like"/>
    <property type="match status" value="1"/>
</dbReference>
<name>A0ABS0CRI7_9NOCA</name>
<evidence type="ECO:0000313" key="2">
    <source>
        <dbReference type="EMBL" id="MBF6298412.1"/>
    </source>
</evidence>
<comment type="caution">
    <text evidence="2">The sequence shown here is derived from an EMBL/GenBank/DDBJ whole genome shotgun (WGS) entry which is preliminary data.</text>
</comment>
<proteinExistence type="predicted"/>
<dbReference type="SMART" id="SM00644">
    <property type="entry name" value="Ami_2"/>
    <property type="match status" value="1"/>
</dbReference>
<dbReference type="RefSeq" id="WP_195129730.1">
    <property type="nucleotide sequence ID" value="NZ_JADLQX010000008.1"/>
</dbReference>
<dbReference type="Gene3D" id="3.20.20.80">
    <property type="entry name" value="Glycosidases"/>
    <property type="match status" value="1"/>
</dbReference>
<dbReference type="Pfam" id="PF08924">
    <property type="entry name" value="Rv2525c_GlyHyd-like"/>
    <property type="match status" value="1"/>
</dbReference>
<keyword evidence="3" id="KW-1185">Reference proteome</keyword>
<evidence type="ECO:0000259" key="1">
    <source>
        <dbReference type="SMART" id="SM00644"/>
    </source>
</evidence>
<organism evidence="2 3">
    <name type="scientific">Nocardia amamiensis</name>
    <dbReference type="NCBI Taxonomy" id="404578"/>
    <lineage>
        <taxon>Bacteria</taxon>
        <taxon>Bacillati</taxon>
        <taxon>Actinomycetota</taxon>
        <taxon>Actinomycetes</taxon>
        <taxon>Mycobacteriales</taxon>
        <taxon>Nocardiaceae</taxon>
        <taxon>Nocardia</taxon>
    </lineage>
</organism>
<reference evidence="2 3" key="1">
    <citation type="submission" date="2020-10" db="EMBL/GenBank/DDBJ databases">
        <title>Identification of Nocardia species via Next-generation sequencing and recognition of intraspecies genetic diversity.</title>
        <authorList>
            <person name="Li P."/>
            <person name="Li P."/>
            <person name="Lu B."/>
        </authorList>
    </citation>
    <scope>NUCLEOTIDE SEQUENCE [LARGE SCALE GENOMIC DNA]</scope>
    <source>
        <strain evidence="2 3">BJ06-0157</strain>
    </source>
</reference>
<dbReference type="EMBL" id="JADLQX010000008">
    <property type="protein sequence ID" value="MBF6298412.1"/>
    <property type="molecule type" value="Genomic_DNA"/>
</dbReference>
<dbReference type="InterPro" id="IPR015020">
    <property type="entry name" value="Rv2525c-like_Glyco_Hydro-like"/>
</dbReference>